<dbReference type="EMBL" id="SPUM01000113">
    <property type="protein sequence ID" value="TFW30200.1"/>
    <property type="molecule type" value="Genomic_DNA"/>
</dbReference>
<dbReference type="RefSeq" id="WP_135190902.1">
    <property type="nucleotide sequence ID" value="NZ_SPUM01000113.1"/>
</dbReference>
<dbReference type="PANTHER" id="PTHR32305:SF15">
    <property type="entry name" value="PROTEIN RHSA-RELATED"/>
    <property type="match status" value="1"/>
</dbReference>
<dbReference type="PANTHER" id="PTHR32305">
    <property type="match status" value="1"/>
</dbReference>
<evidence type="ECO:0000259" key="3">
    <source>
        <dbReference type="Pfam" id="PF25023"/>
    </source>
</evidence>
<protein>
    <submittedName>
        <fullName evidence="4">RHS repeat protein</fullName>
    </submittedName>
</protein>
<reference evidence="4 5" key="1">
    <citation type="submission" date="2019-03" db="EMBL/GenBank/DDBJ databases">
        <title>Draft genome of Massilia hortus sp. nov., a novel bacterial species of the Oxalobacteraceae family.</title>
        <authorList>
            <person name="Peta V."/>
            <person name="Raths R."/>
            <person name="Bucking H."/>
        </authorList>
    </citation>
    <scope>NUCLEOTIDE SEQUENCE [LARGE SCALE GENOMIC DNA]</scope>
    <source>
        <strain evidence="4 5">ONC3</strain>
    </source>
</reference>
<keyword evidence="1" id="KW-0677">Repeat</keyword>
<dbReference type="Gene3D" id="2.180.10.10">
    <property type="entry name" value="RHS repeat-associated core"/>
    <property type="match status" value="3"/>
</dbReference>
<dbReference type="InterPro" id="IPR050708">
    <property type="entry name" value="T6SS_VgrG/RHS"/>
</dbReference>
<feature type="signal peptide" evidence="2">
    <location>
        <begin position="1"/>
        <end position="28"/>
    </location>
</feature>
<sequence length="783" mass="85712">MRPPNLMHQFATVLSIFLCLFGATSGHAETVEPRYIFTNDSGAWPTLFDAREALTAQYLKQPNAWWFIPGDMVPNGTPSTLNGQLVWYTLNLTVSPTNPNPPNPPGPASYSSVKLIGDCPVGFTAVSGTINNDASRSTIYCTRPDPCDCKMSAGNPIEMSGAKIQREDDYVGPGLLQFSRIYRSDRGGWSNNFNIVGIDPTSATNNEDLGTQLRSLPCIWGIGTKIKQPYCYRQTNRSIGMTELNAPGYEFIVQRPNQRAITFGTTTNLNPKADVNDRAVQVFDLNGAALEWQVYNAQNDTTEVFDPKGKLIRVQIRGGRQLTMQYSDDQTPQAIAPKAGLLIEVSDTFGRHLGFTYDAQGRISTLIDPAGGIIQYAYDEASSFGPAPAGNLTSVTYQDGKKRIYWYNEPENTGGVNLPQALTGITDELGVRYATYKYNSTGKAISTEHAGGVEKYTFAYPSETQATVTDPLNSVRNYNSKIILNTSRDSNSNIVVNGSTRGTFVGFDANGNVSSFHDLNSVLTTHNYDLSRNLETRRTESGYDRTITTTWHPTFRLPLRIAEPSRLTTFSYDANGLLLSKKIQATTDTTGEKGLSGTLIGIARQWTYEYNTYGQLVMQSGPRTDVSDQIRYDYDASGNLTSIVNAAGHTTLLSNYDAHGRPGTITAPNGVSTNLSYSPRGWLVTKSTSVGGVTELTSYDYDGVGQLKSVTFPDGSSVTYTYDDAHRLTDLADSLGNAVHYSLDNMGNRIGESTRDPSGTLTRQITRVYNSFNYLQSVTGGVQ</sequence>
<dbReference type="NCBIfam" id="TIGR01643">
    <property type="entry name" value="YD_repeat_2x"/>
    <property type="match status" value="5"/>
</dbReference>
<organism evidence="4 5">
    <name type="scientific">Massilia horti</name>
    <dbReference type="NCBI Taxonomy" id="2562153"/>
    <lineage>
        <taxon>Bacteria</taxon>
        <taxon>Pseudomonadati</taxon>
        <taxon>Pseudomonadota</taxon>
        <taxon>Betaproteobacteria</taxon>
        <taxon>Burkholderiales</taxon>
        <taxon>Oxalobacteraceae</taxon>
        <taxon>Telluria group</taxon>
        <taxon>Massilia</taxon>
    </lineage>
</organism>
<dbReference type="Pfam" id="PF25023">
    <property type="entry name" value="TEN_YD-shell"/>
    <property type="match status" value="1"/>
</dbReference>
<feature type="chain" id="PRO_5021299400" evidence="2">
    <location>
        <begin position="29"/>
        <end position="783"/>
    </location>
</feature>
<evidence type="ECO:0000256" key="2">
    <source>
        <dbReference type="SAM" id="SignalP"/>
    </source>
</evidence>
<keyword evidence="5" id="KW-1185">Reference proteome</keyword>
<evidence type="ECO:0000313" key="5">
    <source>
        <dbReference type="Proteomes" id="UP000297258"/>
    </source>
</evidence>
<proteinExistence type="predicted"/>
<evidence type="ECO:0000313" key="4">
    <source>
        <dbReference type="EMBL" id="TFW30200.1"/>
    </source>
</evidence>
<dbReference type="AlphaFoldDB" id="A0A4Y9SU20"/>
<gene>
    <name evidence="4" type="ORF">E4O92_17285</name>
</gene>
<dbReference type="OrthoDB" id="8553452at2"/>
<dbReference type="Pfam" id="PF05593">
    <property type="entry name" value="RHS_repeat"/>
    <property type="match status" value="1"/>
</dbReference>
<dbReference type="InterPro" id="IPR056823">
    <property type="entry name" value="TEN-like_YD-shell"/>
</dbReference>
<accession>A0A4Y9SU20</accession>
<dbReference type="InterPro" id="IPR031325">
    <property type="entry name" value="RHS_repeat"/>
</dbReference>
<dbReference type="Proteomes" id="UP000297258">
    <property type="component" value="Unassembled WGS sequence"/>
</dbReference>
<dbReference type="InterPro" id="IPR006530">
    <property type="entry name" value="YD"/>
</dbReference>
<comment type="caution">
    <text evidence="4">The sequence shown here is derived from an EMBL/GenBank/DDBJ whole genome shotgun (WGS) entry which is preliminary data.</text>
</comment>
<evidence type="ECO:0000256" key="1">
    <source>
        <dbReference type="ARBA" id="ARBA00022737"/>
    </source>
</evidence>
<keyword evidence="2" id="KW-0732">Signal</keyword>
<feature type="domain" description="Teneurin-like YD-shell" evidence="3">
    <location>
        <begin position="604"/>
        <end position="740"/>
    </location>
</feature>
<name>A0A4Y9SU20_9BURK</name>